<gene>
    <name evidence="2" type="ORF">MUN87_06690</name>
</gene>
<organism evidence="2 3">
    <name type="scientific">Gracilibacillus salinarum</name>
    <dbReference type="NCBI Taxonomy" id="2932255"/>
    <lineage>
        <taxon>Bacteria</taxon>
        <taxon>Bacillati</taxon>
        <taxon>Bacillota</taxon>
        <taxon>Bacilli</taxon>
        <taxon>Bacillales</taxon>
        <taxon>Bacillaceae</taxon>
        <taxon>Gracilibacillus</taxon>
    </lineage>
</organism>
<protein>
    <submittedName>
        <fullName evidence="2">Uncharacterized protein</fullName>
    </submittedName>
</protein>
<dbReference type="RefSeq" id="WP_244746933.1">
    <property type="nucleotide sequence ID" value="NZ_CP095071.1"/>
</dbReference>
<feature type="transmembrane region" description="Helical" evidence="1">
    <location>
        <begin position="20"/>
        <end position="45"/>
    </location>
</feature>
<keyword evidence="1" id="KW-1133">Transmembrane helix</keyword>
<proteinExistence type="predicted"/>
<evidence type="ECO:0000313" key="3">
    <source>
        <dbReference type="Proteomes" id="UP000831537"/>
    </source>
</evidence>
<dbReference type="Proteomes" id="UP000831537">
    <property type="component" value="Chromosome"/>
</dbReference>
<sequence>MLDLLRKIKKQFEERNKTFLVLDIFFSGLTIFIALRLLFVSISALSRSDVSIDPSTSLMIGMLFCLGLTFVVRVVEMIVTRKKEYFISLLLTTVFILAVTVYMFLLEYIL</sequence>
<dbReference type="EMBL" id="CP095071">
    <property type="protein sequence ID" value="UOQ86568.1"/>
    <property type="molecule type" value="Genomic_DNA"/>
</dbReference>
<keyword evidence="1" id="KW-0812">Transmembrane</keyword>
<keyword evidence="3" id="KW-1185">Reference proteome</keyword>
<evidence type="ECO:0000256" key="1">
    <source>
        <dbReference type="SAM" id="Phobius"/>
    </source>
</evidence>
<accession>A0ABY4GQZ5</accession>
<feature type="transmembrane region" description="Helical" evidence="1">
    <location>
        <begin position="87"/>
        <end position="105"/>
    </location>
</feature>
<name>A0ABY4GQZ5_9BACI</name>
<feature type="transmembrane region" description="Helical" evidence="1">
    <location>
        <begin position="57"/>
        <end position="75"/>
    </location>
</feature>
<keyword evidence="1" id="KW-0472">Membrane</keyword>
<evidence type="ECO:0000313" key="2">
    <source>
        <dbReference type="EMBL" id="UOQ86568.1"/>
    </source>
</evidence>
<reference evidence="2 3" key="1">
    <citation type="submission" date="2022-04" db="EMBL/GenBank/DDBJ databases">
        <title>Gracilibacillus sp. isolated from saltern.</title>
        <authorList>
            <person name="Won M."/>
            <person name="Lee C.-M."/>
            <person name="Woen H.-Y."/>
            <person name="Kwon S.-W."/>
        </authorList>
    </citation>
    <scope>NUCLEOTIDE SEQUENCE [LARGE SCALE GENOMIC DNA]</scope>
    <source>
        <strain evidence="2 3">SSPM10-3</strain>
    </source>
</reference>